<feature type="transmembrane region" description="Helical" evidence="1">
    <location>
        <begin position="321"/>
        <end position="339"/>
    </location>
</feature>
<dbReference type="NCBIfam" id="TIGR00229">
    <property type="entry name" value="sensory_box"/>
    <property type="match status" value="1"/>
</dbReference>
<protein>
    <submittedName>
        <fullName evidence="6">Diguanylate cyclase</fullName>
    </submittedName>
</protein>
<feature type="transmembrane region" description="Helical" evidence="1">
    <location>
        <begin position="351"/>
        <end position="370"/>
    </location>
</feature>
<dbReference type="Gene3D" id="3.30.450.20">
    <property type="entry name" value="PAS domain"/>
    <property type="match status" value="1"/>
</dbReference>
<proteinExistence type="predicted"/>
<feature type="transmembrane region" description="Helical" evidence="1">
    <location>
        <begin position="231"/>
        <end position="248"/>
    </location>
</feature>
<dbReference type="InterPro" id="IPR001610">
    <property type="entry name" value="PAC"/>
</dbReference>
<feature type="domain" description="GGDEF" evidence="5">
    <location>
        <begin position="572"/>
        <end position="706"/>
    </location>
</feature>
<dbReference type="InterPro" id="IPR013655">
    <property type="entry name" value="PAS_fold_3"/>
</dbReference>
<gene>
    <name evidence="6" type="ORF">IZ6_23740</name>
</gene>
<dbReference type="PROSITE" id="PS50113">
    <property type="entry name" value="PAC"/>
    <property type="match status" value="1"/>
</dbReference>
<dbReference type="SMART" id="SM00091">
    <property type="entry name" value="PAS"/>
    <property type="match status" value="1"/>
</dbReference>
<keyword evidence="1" id="KW-0812">Transmembrane</keyword>
<evidence type="ECO:0000259" key="5">
    <source>
        <dbReference type="PROSITE" id="PS50887"/>
    </source>
</evidence>
<dbReference type="RefSeq" id="WP_222877626.1">
    <property type="nucleotide sequence ID" value="NZ_AP023361.1"/>
</dbReference>
<dbReference type="AlphaFoldDB" id="A0A6S6QRG1"/>
<dbReference type="PROSITE" id="PS50112">
    <property type="entry name" value="PAS"/>
    <property type="match status" value="1"/>
</dbReference>
<dbReference type="Pfam" id="PF00563">
    <property type="entry name" value="EAL"/>
    <property type="match status" value="1"/>
</dbReference>
<dbReference type="SUPFAM" id="SSF55785">
    <property type="entry name" value="PYP-like sensor domain (PAS domain)"/>
    <property type="match status" value="1"/>
</dbReference>
<dbReference type="SUPFAM" id="SSF55073">
    <property type="entry name" value="Nucleotide cyclase"/>
    <property type="match status" value="1"/>
</dbReference>
<feature type="transmembrane region" description="Helical" evidence="1">
    <location>
        <begin position="260"/>
        <end position="281"/>
    </location>
</feature>
<dbReference type="InterPro" id="IPR029787">
    <property type="entry name" value="Nucleotide_cyclase"/>
</dbReference>
<dbReference type="InterPro" id="IPR043128">
    <property type="entry name" value="Rev_trsase/Diguanyl_cyclase"/>
</dbReference>
<dbReference type="Pfam" id="PF08447">
    <property type="entry name" value="PAS_3"/>
    <property type="match status" value="1"/>
</dbReference>
<dbReference type="CDD" id="cd01948">
    <property type="entry name" value="EAL"/>
    <property type="match status" value="1"/>
</dbReference>
<keyword evidence="7" id="KW-1185">Reference proteome</keyword>
<dbReference type="InterPro" id="IPR035919">
    <property type="entry name" value="EAL_sf"/>
</dbReference>
<dbReference type="InterPro" id="IPR052155">
    <property type="entry name" value="Biofilm_reg_signaling"/>
</dbReference>
<feature type="transmembrane region" description="Helical" evidence="1">
    <location>
        <begin position="293"/>
        <end position="315"/>
    </location>
</feature>
<evidence type="ECO:0000313" key="6">
    <source>
        <dbReference type="EMBL" id="BCJ91639.1"/>
    </source>
</evidence>
<dbReference type="Pfam" id="PF00990">
    <property type="entry name" value="GGDEF"/>
    <property type="match status" value="1"/>
</dbReference>
<dbReference type="Gene3D" id="3.30.70.270">
    <property type="match status" value="1"/>
</dbReference>
<reference evidence="6 7" key="1">
    <citation type="submission" date="2020-08" db="EMBL/GenBank/DDBJ databases">
        <title>Genome sequence of Rhizobiales bacterium strain IZ6.</title>
        <authorList>
            <person name="Nakai R."/>
            <person name="Naganuma T."/>
        </authorList>
    </citation>
    <scope>NUCLEOTIDE SEQUENCE [LARGE SCALE GENOMIC DNA]</scope>
    <source>
        <strain evidence="6 7">IZ6</strain>
    </source>
</reference>
<dbReference type="SUPFAM" id="SSF141868">
    <property type="entry name" value="EAL domain-like"/>
    <property type="match status" value="1"/>
</dbReference>
<organism evidence="6 7">
    <name type="scientific">Terrihabitans soli</name>
    <dbReference type="NCBI Taxonomy" id="708113"/>
    <lineage>
        <taxon>Bacteria</taxon>
        <taxon>Pseudomonadati</taxon>
        <taxon>Pseudomonadota</taxon>
        <taxon>Alphaproteobacteria</taxon>
        <taxon>Hyphomicrobiales</taxon>
        <taxon>Terrihabitans</taxon>
    </lineage>
</organism>
<dbReference type="PANTHER" id="PTHR44757:SF2">
    <property type="entry name" value="BIOFILM ARCHITECTURE MAINTENANCE PROTEIN MBAA"/>
    <property type="match status" value="1"/>
</dbReference>
<dbReference type="SMART" id="SM00052">
    <property type="entry name" value="EAL"/>
    <property type="match status" value="1"/>
</dbReference>
<feature type="transmembrane region" description="Helical" evidence="1">
    <location>
        <begin position="382"/>
        <end position="405"/>
    </location>
</feature>
<dbReference type="SMART" id="SM00267">
    <property type="entry name" value="GGDEF"/>
    <property type="match status" value="1"/>
</dbReference>
<dbReference type="NCBIfam" id="TIGR00254">
    <property type="entry name" value="GGDEF"/>
    <property type="match status" value="1"/>
</dbReference>
<dbReference type="InterPro" id="IPR035965">
    <property type="entry name" value="PAS-like_dom_sf"/>
</dbReference>
<keyword evidence="1" id="KW-1133">Transmembrane helix</keyword>
<evidence type="ECO:0000259" key="2">
    <source>
        <dbReference type="PROSITE" id="PS50112"/>
    </source>
</evidence>
<evidence type="ECO:0000259" key="4">
    <source>
        <dbReference type="PROSITE" id="PS50883"/>
    </source>
</evidence>
<dbReference type="InterPro" id="IPR001633">
    <property type="entry name" value="EAL_dom"/>
</dbReference>
<dbReference type="CDD" id="cd00130">
    <property type="entry name" value="PAS"/>
    <property type="match status" value="1"/>
</dbReference>
<dbReference type="KEGG" id="tso:IZ6_23740"/>
<feature type="domain" description="PAC" evidence="3">
    <location>
        <begin position="487"/>
        <end position="539"/>
    </location>
</feature>
<dbReference type="Gene3D" id="3.20.20.450">
    <property type="entry name" value="EAL domain"/>
    <property type="match status" value="1"/>
</dbReference>
<evidence type="ECO:0000256" key="1">
    <source>
        <dbReference type="SAM" id="Phobius"/>
    </source>
</evidence>
<evidence type="ECO:0000259" key="3">
    <source>
        <dbReference type="PROSITE" id="PS50113"/>
    </source>
</evidence>
<dbReference type="InterPro" id="IPR000700">
    <property type="entry name" value="PAS-assoc_C"/>
</dbReference>
<dbReference type="CDD" id="cd01949">
    <property type="entry name" value="GGDEF"/>
    <property type="match status" value="1"/>
</dbReference>
<dbReference type="PROSITE" id="PS50883">
    <property type="entry name" value="EAL"/>
    <property type="match status" value="1"/>
</dbReference>
<feature type="domain" description="EAL" evidence="4">
    <location>
        <begin position="715"/>
        <end position="970"/>
    </location>
</feature>
<dbReference type="InterPro" id="IPR000160">
    <property type="entry name" value="GGDEF_dom"/>
</dbReference>
<sequence>MEVRRERAAGETGVLTFVRAVLCALLVICGLSVASGRALALEPIVVPLDRGAIDLTRTIERFASEGDRVQVTTAPSADGIVRRIEVRAHDEGPTDWALFALTNTSDEQIDRLLVAPHYRLVGSGIFWPDLGSRRIVDVTASQGFRPEREESPDTDIFVITLDPGATVTFVAELENSKLPQLHLWDPDAYKDSVNDLTLYKGIVLGIAGLLALILTIVFVVKGSAMFPASGALAWAVLAWLAIDFGFWHKMFKLGPGQDHIYRAGAEAMLAATLIVFLVAYLNLNRWHVRFGHVALVWLAGMMALVGIALIDAPIAAGIARISLLLVSVLGFGVVVWLALHNFDRAVMLIPSWFLLVAWVAAAGLTVSGFLENDIVSPALVGGLVLIVLLLGFTVMQHAFAGAGLAHGLGSDLERRALAITGSGDLVWDWDVTADRIHVTQEFEHLLGLKKGDLHGPAAAWLDVLHPSDRDRFRAALDMIVGERRGRVSEQFRFRAQDGHYHYMLLRIRPVVAAHGEVTRCVGTLIDITDSKAAEERLLRNAVYDSLTGLPNRQLFLDRVEAALSFAATDEKIRPIVLVINLDKFKVVNDKVGLTAGDTLLLTLVRRIGQKLKPQDMLARLGGDQFGILLLSEREGPRVSQFAEGVRKAISQPIQVSGVEVVLTGSTGLAMMEPRAAVTCEDLVRNAEVAMFHAKRAGGNHIEVFKATMRTAKTDRLLVEGELRRSLEREEIRLLYQPIIRLEDRAIVGFEAMMRWDHPSYSRRPPAEFLAIAEETGLIVELSLFALDRASRQLASWQRRLPTEPPLFITVNLPARQFERQDLIQDIKTVLSRTILARGSLKLELTEKLVVQSPERAAHLLERLRDLGVGLALDDFGTSHANLAYLERFSFDTVKMDRSFLRQHSKVHRTAILRSMIQLGRELGLDVIAEGAETDSDAVELYHLGCQYAQGQAFGEPMTVEQCEKLLDLTSEHSPMSSARRVVMSALRT</sequence>
<name>A0A6S6QRG1_9HYPH</name>
<dbReference type="Proteomes" id="UP000515317">
    <property type="component" value="Chromosome"/>
</dbReference>
<dbReference type="SMART" id="SM00086">
    <property type="entry name" value="PAC"/>
    <property type="match status" value="1"/>
</dbReference>
<dbReference type="EMBL" id="AP023361">
    <property type="protein sequence ID" value="BCJ91639.1"/>
    <property type="molecule type" value="Genomic_DNA"/>
</dbReference>
<keyword evidence="1" id="KW-0472">Membrane</keyword>
<feature type="domain" description="PAS" evidence="2">
    <location>
        <begin position="411"/>
        <end position="483"/>
    </location>
</feature>
<accession>A0A6S6QRG1</accession>
<feature type="transmembrane region" description="Helical" evidence="1">
    <location>
        <begin position="198"/>
        <end position="219"/>
    </location>
</feature>
<dbReference type="PANTHER" id="PTHR44757">
    <property type="entry name" value="DIGUANYLATE CYCLASE DGCP"/>
    <property type="match status" value="1"/>
</dbReference>
<dbReference type="PROSITE" id="PS50887">
    <property type="entry name" value="GGDEF"/>
    <property type="match status" value="1"/>
</dbReference>
<evidence type="ECO:0000313" key="7">
    <source>
        <dbReference type="Proteomes" id="UP000515317"/>
    </source>
</evidence>
<dbReference type="InterPro" id="IPR000014">
    <property type="entry name" value="PAS"/>
</dbReference>